<proteinExistence type="predicted"/>
<dbReference type="GO" id="GO:0006352">
    <property type="term" value="P:DNA-templated transcription initiation"/>
    <property type="evidence" value="ECO:0007669"/>
    <property type="project" value="InterPro"/>
</dbReference>
<dbReference type="RefSeq" id="WP_100282772.1">
    <property type="nucleotide sequence ID" value="NZ_CP024923.1"/>
</dbReference>
<reference evidence="2 3" key="1">
    <citation type="submission" date="2017-11" db="EMBL/GenBank/DDBJ databases">
        <title>Complete genome sequence of Sphingomonas sp. Strain Cra20, a psychrotolerant potential plant growth promoting rhizobacteria.</title>
        <authorList>
            <person name="Luo Y."/>
        </authorList>
    </citation>
    <scope>NUCLEOTIDE SEQUENCE [LARGE SCALE GENOMIC DNA]</scope>
    <source>
        <strain evidence="2 3">Cra20</strain>
    </source>
</reference>
<dbReference type="Pfam" id="PF08281">
    <property type="entry name" value="Sigma70_r4_2"/>
    <property type="match status" value="1"/>
</dbReference>
<dbReference type="InterPro" id="IPR013324">
    <property type="entry name" value="RNA_pol_sigma_r3/r4-like"/>
</dbReference>
<gene>
    <name evidence="2" type="ORF">CVN68_14175</name>
</gene>
<dbReference type="KEGG" id="sphc:CVN68_14175"/>
<organism evidence="2 3">
    <name type="scientific">Sphingomonas psychrotolerans</name>
    <dbReference type="NCBI Taxonomy" id="1327635"/>
    <lineage>
        <taxon>Bacteria</taxon>
        <taxon>Pseudomonadati</taxon>
        <taxon>Pseudomonadota</taxon>
        <taxon>Alphaproteobacteria</taxon>
        <taxon>Sphingomonadales</taxon>
        <taxon>Sphingomonadaceae</taxon>
        <taxon>Sphingomonas</taxon>
    </lineage>
</organism>
<name>A0A2K8MGH1_9SPHN</name>
<dbReference type="Proteomes" id="UP000229081">
    <property type="component" value="Chromosome"/>
</dbReference>
<dbReference type="EMBL" id="CP024923">
    <property type="protein sequence ID" value="ATY32967.1"/>
    <property type="molecule type" value="Genomic_DNA"/>
</dbReference>
<dbReference type="SUPFAM" id="SSF88659">
    <property type="entry name" value="Sigma3 and sigma4 domains of RNA polymerase sigma factors"/>
    <property type="match status" value="1"/>
</dbReference>
<keyword evidence="3" id="KW-1185">Reference proteome</keyword>
<dbReference type="OrthoDB" id="7584390at2"/>
<evidence type="ECO:0000313" key="2">
    <source>
        <dbReference type="EMBL" id="ATY32967.1"/>
    </source>
</evidence>
<dbReference type="InterPro" id="IPR013249">
    <property type="entry name" value="RNA_pol_sigma70_r4_t2"/>
</dbReference>
<protein>
    <recommendedName>
        <fullName evidence="1">RNA polymerase sigma factor 70 region 4 type 2 domain-containing protein</fullName>
    </recommendedName>
</protein>
<dbReference type="GO" id="GO:0016987">
    <property type="term" value="F:sigma factor activity"/>
    <property type="evidence" value="ECO:0007669"/>
    <property type="project" value="InterPro"/>
</dbReference>
<evidence type="ECO:0000259" key="1">
    <source>
        <dbReference type="Pfam" id="PF08281"/>
    </source>
</evidence>
<evidence type="ECO:0000313" key="3">
    <source>
        <dbReference type="Proteomes" id="UP000229081"/>
    </source>
</evidence>
<dbReference type="GO" id="GO:0003677">
    <property type="term" value="F:DNA binding"/>
    <property type="evidence" value="ECO:0007669"/>
    <property type="project" value="InterPro"/>
</dbReference>
<dbReference type="InterPro" id="IPR036388">
    <property type="entry name" value="WH-like_DNA-bd_sf"/>
</dbReference>
<accession>A0A2K8MGH1</accession>
<dbReference type="AlphaFoldDB" id="A0A2K8MGH1"/>
<sequence>MIRWVEMRRMRRVFRALSERDRAIFGSVRFDDLSYAEAAERHGCSVEEVEGSVANVLLALSGRSGK</sequence>
<dbReference type="Gene3D" id="1.10.10.10">
    <property type="entry name" value="Winged helix-like DNA-binding domain superfamily/Winged helix DNA-binding domain"/>
    <property type="match status" value="1"/>
</dbReference>
<feature type="domain" description="RNA polymerase sigma factor 70 region 4 type 2" evidence="1">
    <location>
        <begin position="8"/>
        <end position="50"/>
    </location>
</feature>